<feature type="signal peptide" evidence="1">
    <location>
        <begin position="1"/>
        <end position="23"/>
    </location>
</feature>
<organism evidence="2 3">
    <name type="scientific">Ignatzschineria rhizosphaerae</name>
    <dbReference type="NCBI Taxonomy" id="2923279"/>
    <lineage>
        <taxon>Bacteria</taxon>
        <taxon>Pseudomonadati</taxon>
        <taxon>Pseudomonadota</taxon>
        <taxon>Gammaproteobacteria</taxon>
        <taxon>Cardiobacteriales</taxon>
        <taxon>Ignatzschineriaceae</taxon>
        <taxon>Ignatzschineria</taxon>
    </lineage>
</organism>
<sequence>MQKFPKILTITALALFTQSLALSDECRLIENPYAPEVDSPEIRQEIFQNNGQIVLEVLKSSSADTISKSDLESLLNCLRSSVKLGDPVASVTLATMLVNLAKPENLTEAYLTRIIANTHQRYDVMADLKRTFFNLGPDKQLLDMAFKDKTPADFVEIFSTESHLAVSDVEDLKMAFKDNWDNMPALSEYLLTNSKKGSAGEMLGIIVLQESSINAFKNHENDLDNHLIIADFVMNHLEYRPSYDFAKETYEVALSQGNNDQKAQAKIQLEKLKSFISNQ</sequence>
<keyword evidence="3" id="KW-1185">Reference proteome</keyword>
<proteinExistence type="predicted"/>
<dbReference type="Proteomes" id="UP000829542">
    <property type="component" value="Chromosome"/>
</dbReference>
<name>A0ABY3X0Z2_9GAMM</name>
<evidence type="ECO:0000313" key="3">
    <source>
        <dbReference type="Proteomes" id="UP000829542"/>
    </source>
</evidence>
<evidence type="ECO:0000256" key="1">
    <source>
        <dbReference type="SAM" id="SignalP"/>
    </source>
</evidence>
<keyword evidence="1" id="KW-0732">Signal</keyword>
<evidence type="ECO:0000313" key="2">
    <source>
        <dbReference type="EMBL" id="UNM95975.1"/>
    </source>
</evidence>
<accession>A0ABY3X0Z2</accession>
<reference evidence="2 3" key="1">
    <citation type="submission" date="2022-03" db="EMBL/GenBank/DDBJ databases">
        <title>Ignatzschineria rhizosphaerae HR5S32.</title>
        <authorList>
            <person name="Sun J.Q."/>
            <person name="Feng J.Y."/>
        </authorList>
    </citation>
    <scope>NUCLEOTIDE SEQUENCE [LARGE SCALE GENOMIC DNA]</scope>
    <source>
        <strain evidence="2 3">HR5S32</strain>
    </source>
</reference>
<protein>
    <submittedName>
        <fullName evidence="2">Uncharacterized protein</fullName>
    </submittedName>
</protein>
<dbReference type="RefSeq" id="WP_242148794.1">
    <property type="nucleotide sequence ID" value="NZ_CP093379.1"/>
</dbReference>
<gene>
    <name evidence="2" type="ORF">MMG00_12345</name>
</gene>
<dbReference type="EMBL" id="CP093379">
    <property type="protein sequence ID" value="UNM95975.1"/>
    <property type="molecule type" value="Genomic_DNA"/>
</dbReference>
<feature type="chain" id="PRO_5047311601" evidence="1">
    <location>
        <begin position="24"/>
        <end position="279"/>
    </location>
</feature>